<organism evidence="1 2">
    <name type="scientific">Panagrolaimus sp. PS1159</name>
    <dbReference type="NCBI Taxonomy" id="55785"/>
    <lineage>
        <taxon>Eukaryota</taxon>
        <taxon>Metazoa</taxon>
        <taxon>Ecdysozoa</taxon>
        <taxon>Nematoda</taxon>
        <taxon>Chromadorea</taxon>
        <taxon>Rhabditida</taxon>
        <taxon>Tylenchina</taxon>
        <taxon>Panagrolaimomorpha</taxon>
        <taxon>Panagrolaimoidea</taxon>
        <taxon>Panagrolaimidae</taxon>
        <taxon>Panagrolaimus</taxon>
    </lineage>
</organism>
<dbReference type="Proteomes" id="UP000887580">
    <property type="component" value="Unplaced"/>
</dbReference>
<sequence>MDNKIENDFEDQIHQQRFNSMFDNGYLNITENFNEDQEIINEETPNYFFINPLENGISNNESNEEEGYRDVPIEKLIIGCNLQGSPNRRIIVPEVEDESYVREYTKLGNTGAIFYCIKCHNVRARIVGKLKERVFRAPICHVGTCFPILKVEAEERLRINNEKLLLQSTNELRKKNSKTRRHSSVKESTMVAKVVENNVTEEPLNKILKELGRLDELAKKREELVKENERLAKRQKRSGRVNEETLLPIFEPIIQNVTITYKFNHPSSSWLENVCKKLEMTYSFSAYCLWAEIKIMQIKDISKPQDIHYFKSGKSSGFRALSFLLSGTENKKVKNVICKYFFDNFKTLGIFSGQDFSLLSHDSEIIKKFIFAEQFTPELWEITAKWLKCRIGIFENNTLIKHGNWIKNDDNEIITLFFKKENETYCIVKSLADH</sequence>
<reference evidence="2" key="1">
    <citation type="submission" date="2022-11" db="UniProtKB">
        <authorList>
            <consortium name="WormBaseParasite"/>
        </authorList>
    </citation>
    <scope>IDENTIFICATION</scope>
</reference>
<evidence type="ECO:0000313" key="1">
    <source>
        <dbReference type="Proteomes" id="UP000887580"/>
    </source>
</evidence>
<proteinExistence type="predicted"/>
<evidence type="ECO:0000313" key="2">
    <source>
        <dbReference type="WBParaSite" id="PS1159_v2.g1157.t1"/>
    </source>
</evidence>
<protein>
    <submittedName>
        <fullName evidence="2">Uncharacterized protein</fullName>
    </submittedName>
</protein>
<name>A0AC35EWM8_9BILA</name>
<dbReference type="WBParaSite" id="PS1159_v2.g1157.t1">
    <property type="protein sequence ID" value="PS1159_v2.g1157.t1"/>
    <property type="gene ID" value="PS1159_v2.g1157"/>
</dbReference>
<accession>A0AC35EWM8</accession>